<sequence length="300" mass="31343">MNAEARYMAEIDAALRVRGRRRRRFVAECREHLAAASAVRGPDEAVRRFGTVAERVRDFELEVAVGGSRAATVLTAAAVLAVGASTLMMIQAADPGVSAPPGWAVLFFASAQTTAVAVLLAGLRAVAMRDEGGTPADVMLLCRRNSVALGFALVTMFAAGGGVTGSTDVWRILLGPATAAIASIALVRAARLARPHRQDRARTVRAPLDDLTRLARRTAGDRPARGRLSRPSVILVATTLVAAGGAFWWNHLDHGTTAGSGVAAGIESACVLAGFALLGPVLGPHAAPIRRRHALRRTSG</sequence>
<evidence type="ECO:0000256" key="1">
    <source>
        <dbReference type="SAM" id="Phobius"/>
    </source>
</evidence>
<evidence type="ECO:0000313" key="2">
    <source>
        <dbReference type="EMBL" id="GAA3836320.1"/>
    </source>
</evidence>
<feature type="transmembrane region" description="Helical" evidence="1">
    <location>
        <begin position="261"/>
        <end position="282"/>
    </location>
</feature>
<protein>
    <recommendedName>
        <fullName evidence="4">Integral membrane protein</fullName>
    </recommendedName>
</protein>
<feature type="transmembrane region" description="Helical" evidence="1">
    <location>
        <begin position="147"/>
        <end position="163"/>
    </location>
</feature>
<gene>
    <name evidence="2" type="ORF">GCM10022242_41350</name>
</gene>
<feature type="transmembrane region" description="Helical" evidence="1">
    <location>
        <begin position="169"/>
        <end position="190"/>
    </location>
</feature>
<feature type="transmembrane region" description="Helical" evidence="1">
    <location>
        <begin position="232"/>
        <end position="249"/>
    </location>
</feature>
<feature type="transmembrane region" description="Helical" evidence="1">
    <location>
        <begin position="102"/>
        <end position="126"/>
    </location>
</feature>
<evidence type="ECO:0008006" key="4">
    <source>
        <dbReference type="Google" id="ProtNLM"/>
    </source>
</evidence>
<accession>A0ABP7J828</accession>
<reference evidence="3" key="1">
    <citation type="journal article" date="2019" name="Int. J. Syst. Evol. Microbiol.">
        <title>The Global Catalogue of Microorganisms (GCM) 10K type strain sequencing project: providing services to taxonomists for standard genome sequencing and annotation.</title>
        <authorList>
            <consortium name="The Broad Institute Genomics Platform"/>
            <consortium name="The Broad Institute Genome Sequencing Center for Infectious Disease"/>
            <person name="Wu L."/>
            <person name="Ma J."/>
        </authorList>
    </citation>
    <scope>NUCLEOTIDE SEQUENCE [LARGE SCALE GENOMIC DNA]</scope>
    <source>
        <strain evidence="3">JCM 16953</strain>
    </source>
</reference>
<keyword evidence="1" id="KW-0812">Transmembrane</keyword>
<evidence type="ECO:0000313" key="3">
    <source>
        <dbReference type="Proteomes" id="UP001501821"/>
    </source>
</evidence>
<name>A0ABP7J828_9ACTN</name>
<keyword evidence="1" id="KW-0472">Membrane</keyword>
<feature type="transmembrane region" description="Helical" evidence="1">
    <location>
        <begin position="70"/>
        <end position="90"/>
    </location>
</feature>
<proteinExistence type="predicted"/>
<keyword evidence="3" id="KW-1185">Reference proteome</keyword>
<organism evidence="2 3">
    <name type="scientific">Nocardioides panacisoli</name>
    <dbReference type="NCBI Taxonomy" id="627624"/>
    <lineage>
        <taxon>Bacteria</taxon>
        <taxon>Bacillati</taxon>
        <taxon>Actinomycetota</taxon>
        <taxon>Actinomycetes</taxon>
        <taxon>Propionibacteriales</taxon>
        <taxon>Nocardioidaceae</taxon>
        <taxon>Nocardioides</taxon>
    </lineage>
</organism>
<dbReference type="Proteomes" id="UP001501821">
    <property type="component" value="Unassembled WGS sequence"/>
</dbReference>
<comment type="caution">
    <text evidence="2">The sequence shown here is derived from an EMBL/GenBank/DDBJ whole genome shotgun (WGS) entry which is preliminary data.</text>
</comment>
<dbReference type="EMBL" id="BAABAH010000024">
    <property type="protein sequence ID" value="GAA3836320.1"/>
    <property type="molecule type" value="Genomic_DNA"/>
</dbReference>
<keyword evidence="1" id="KW-1133">Transmembrane helix</keyword>